<evidence type="ECO:0000256" key="1">
    <source>
        <dbReference type="SAM" id="MobiDB-lite"/>
    </source>
</evidence>
<keyword evidence="2" id="KW-0472">Membrane</keyword>
<name>A0A0F0KDZ3_9MICO</name>
<feature type="region of interest" description="Disordered" evidence="1">
    <location>
        <begin position="1"/>
        <end position="40"/>
    </location>
</feature>
<accession>A0A0F0KDZ3</accession>
<sequence>MHAGMSDDNHTLPYPDAGAEHPTLVIPGSTTDQGADATPRKRPRWPWVLLVVVVVLALLVVAAELIARAVLPGVVRSIVVEQLDLPADQQLDVETQGLLLPQLIGGTLDTLRLSTDSVTLEGITGAADVTATGVPLRGGDLGGASGTIRIGQEQFTALLADTDLPVDSVEFAAPNATVSGSISVLGGAVPLSVTLTPGAVDGDLELTPVAASIGGLDIDLDRVASTLGSLGEGLTQPQRVCIADQLPAGLTLTGLEIVDDAAVIDIDVNGAIVTDKALQEKGACPR</sequence>
<protein>
    <recommendedName>
        <fullName evidence="5">DUF2993 domain-containing protein</fullName>
    </recommendedName>
</protein>
<keyword evidence="2" id="KW-0812">Transmembrane</keyword>
<feature type="compositionally biased region" description="Basic and acidic residues" evidence="1">
    <location>
        <begin position="1"/>
        <end position="10"/>
    </location>
</feature>
<evidence type="ECO:0000313" key="4">
    <source>
        <dbReference type="Proteomes" id="UP000033725"/>
    </source>
</evidence>
<gene>
    <name evidence="3" type="ORF">RN51_03193</name>
</gene>
<dbReference type="AlphaFoldDB" id="A0A0F0KDZ3"/>
<reference evidence="3 4" key="1">
    <citation type="submission" date="2015-02" db="EMBL/GenBank/DDBJ databases">
        <title>Draft genome sequences of ten Microbacterium spp. with emphasis on heavy metal contaminated environments.</title>
        <authorList>
            <person name="Corretto E."/>
        </authorList>
    </citation>
    <scope>NUCLEOTIDE SEQUENCE [LARGE SCALE GENOMIC DNA]</scope>
    <source>
        <strain evidence="3 4">BEL163</strain>
    </source>
</reference>
<dbReference type="Proteomes" id="UP000033725">
    <property type="component" value="Unassembled WGS sequence"/>
</dbReference>
<comment type="caution">
    <text evidence="3">The sequence shown here is derived from an EMBL/GenBank/DDBJ whole genome shotgun (WGS) entry which is preliminary data.</text>
</comment>
<dbReference type="InterPro" id="IPR021373">
    <property type="entry name" value="DUF2993"/>
</dbReference>
<organism evidence="3 4">
    <name type="scientific">Microbacterium oxydans</name>
    <dbReference type="NCBI Taxonomy" id="82380"/>
    <lineage>
        <taxon>Bacteria</taxon>
        <taxon>Bacillati</taxon>
        <taxon>Actinomycetota</taxon>
        <taxon>Actinomycetes</taxon>
        <taxon>Micrococcales</taxon>
        <taxon>Microbacteriaceae</taxon>
        <taxon>Microbacterium</taxon>
    </lineage>
</organism>
<proteinExistence type="predicted"/>
<keyword evidence="2" id="KW-1133">Transmembrane helix</keyword>
<evidence type="ECO:0008006" key="5">
    <source>
        <dbReference type="Google" id="ProtNLM"/>
    </source>
</evidence>
<evidence type="ECO:0000313" key="3">
    <source>
        <dbReference type="EMBL" id="KJL18360.1"/>
    </source>
</evidence>
<feature type="transmembrane region" description="Helical" evidence="2">
    <location>
        <begin position="47"/>
        <end position="67"/>
    </location>
</feature>
<dbReference type="PATRIC" id="fig|82380.10.peg.3199"/>
<dbReference type="Pfam" id="PF11209">
    <property type="entry name" value="LmeA"/>
    <property type="match status" value="1"/>
</dbReference>
<evidence type="ECO:0000256" key="2">
    <source>
        <dbReference type="SAM" id="Phobius"/>
    </source>
</evidence>
<dbReference type="EMBL" id="JYIV01000030">
    <property type="protein sequence ID" value="KJL18360.1"/>
    <property type="molecule type" value="Genomic_DNA"/>
</dbReference>